<reference evidence="3" key="1">
    <citation type="journal article" date="2019" name="MBio">
        <title>Virus Genomes from Deep Sea Sediments Expand the Ocean Megavirome and Support Independent Origins of Viral Gigantism.</title>
        <authorList>
            <person name="Backstrom D."/>
            <person name="Yutin N."/>
            <person name="Jorgensen S.L."/>
            <person name="Dharamshi J."/>
            <person name="Homa F."/>
            <person name="Zaremba-Niedwiedzka K."/>
            <person name="Spang A."/>
            <person name="Wolf Y.I."/>
            <person name="Koonin E.V."/>
            <person name="Ettema T.J."/>
        </authorList>
    </citation>
    <scope>NUCLEOTIDE SEQUENCE</scope>
</reference>
<protein>
    <submittedName>
        <fullName evidence="3">DNA-directed RNA polymerase subunit 5</fullName>
    </submittedName>
</protein>
<feature type="domain" description="RNA polymerase subunit H/Rpb5 C-terminal" evidence="2">
    <location>
        <begin position="154"/>
        <end position="230"/>
    </location>
</feature>
<dbReference type="GO" id="GO:0003677">
    <property type="term" value="F:DNA binding"/>
    <property type="evidence" value="ECO:0007669"/>
    <property type="project" value="InterPro"/>
</dbReference>
<sequence>MQTQLDAKLILYKVKYYQIRMMRNQNYDTDFEDGLTFFKSFGEDGMFAEFSKHYDNEMEERKLNSFYESINMSYRSKSPTADVEKRCYYIPKSNSKTGNVTVSQLENMLKINTHRKMIIIISETKIGSDSLRWMNTKAETGYRFLTFLFKELMFDIFENYLVPRHILLSRASRKKFLKDTGINIEQLSRIKEQDPAIKRLDGRPGAIVKIVRKSHSTDALVKRSIFYRLVVS</sequence>
<dbReference type="GO" id="GO:0006366">
    <property type="term" value="P:transcription by RNA polymerase II"/>
    <property type="evidence" value="ECO:0007669"/>
    <property type="project" value="TreeGrafter"/>
</dbReference>
<dbReference type="EMBL" id="MK500597">
    <property type="protein sequence ID" value="QBK93508.1"/>
    <property type="molecule type" value="Genomic_DNA"/>
</dbReference>
<dbReference type="SUPFAM" id="SSF55287">
    <property type="entry name" value="RPB5-like RNA polymerase subunit"/>
    <property type="match status" value="1"/>
</dbReference>
<name>A0A481ZC93_9VIRU</name>
<evidence type="ECO:0000259" key="2">
    <source>
        <dbReference type="Pfam" id="PF01191"/>
    </source>
</evidence>
<dbReference type="Pfam" id="PF01191">
    <property type="entry name" value="RNA_pol_Rpb5_C"/>
    <property type="match status" value="1"/>
</dbReference>
<dbReference type="PANTHER" id="PTHR10535:SF0">
    <property type="entry name" value="DNA-DIRECTED RNA POLYMERASES I, II, AND III SUBUNIT RPABC1"/>
    <property type="match status" value="1"/>
</dbReference>
<gene>
    <name evidence="3" type="ORF">LCPAC404_02120</name>
</gene>
<evidence type="ECO:0000256" key="1">
    <source>
        <dbReference type="ARBA" id="ARBA00023163"/>
    </source>
</evidence>
<dbReference type="InterPro" id="IPR035913">
    <property type="entry name" value="RPB5-like_sf"/>
</dbReference>
<proteinExistence type="predicted"/>
<dbReference type="GO" id="GO:0006362">
    <property type="term" value="P:transcription elongation by RNA polymerase I"/>
    <property type="evidence" value="ECO:0007669"/>
    <property type="project" value="TreeGrafter"/>
</dbReference>
<evidence type="ECO:0000313" key="3">
    <source>
        <dbReference type="EMBL" id="QBK93508.1"/>
    </source>
</evidence>
<accession>A0A481ZC93</accession>
<dbReference type="GO" id="GO:0000428">
    <property type="term" value="C:DNA-directed RNA polymerase complex"/>
    <property type="evidence" value="ECO:0007669"/>
    <property type="project" value="UniProtKB-KW"/>
</dbReference>
<dbReference type="InterPro" id="IPR000783">
    <property type="entry name" value="RNA_pol_subH/Rpb5_C"/>
</dbReference>
<keyword evidence="1" id="KW-0804">Transcription</keyword>
<keyword evidence="3" id="KW-0240">DNA-directed RNA polymerase</keyword>
<dbReference type="InterPro" id="IPR014381">
    <property type="entry name" value="Arch_Rpo5/euc_Rpb5"/>
</dbReference>
<organism evidence="3">
    <name type="scientific">Pithovirus LCPAC404</name>
    <dbReference type="NCBI Taxonomy" id="2506597"/>
    <lineage>
        <taxon>Viruses</taxon>
        <taxon>Pithoviruses</taxon>
    </lineage>
</organism>
<dbReference type="PANTHER" id="PTHR10535">
    <property type="entry name" value="DNA-DIRECTED RNA POLYMERASES I, II, AND III SUBUNIT RPABC1"/>
    <property type="match status" value="1"/>
</dbReference>
<dbReference type="GO" id="GO:0042797">
    <property type="term" value="P:tRNA transcription by RNA polymerase III"/>
    <property type="evidence" value="ECO:0007669"/>
    <property type="project" value="TreeGrafter"/>
</dbReference>
<dbReference type="Gene3D" id="3.90.940.20">
    <property type="entry name" value="RPB5-like RNA polymerase subunit"/>
    <property type="match status" value="1"/>
</dbReference>
<dbReference type="GO" id="GO:0003899">
    <property type="term" value="F:DNA-directed RNA polymerase activity"/>
    <property type="evidence" value="ECO:0007669"/>
    <property type="project" value="InterPro"/>
</dbReference>